<gene>
    <name evidence="1" type="ORF">SO694_00037225</name>
</gene>
<dbReference type="PANTHER" id="PTHR13271:SF123">
    <property type="entry name" value="RIBULOSE-1,5-BISPHOSPHATE CARBOXYLASE_OXYGENASE SMALL SUBUNIT N-METHYLTRANSFERASE I-RELATED"/>
    <property type="match status" value="1"/>
</dbReference>
<dbReference type="InterPro" id="IPR050600">
    <property type="entry name" value="SETD3_SETD6_MTase"/>
</dbReference>
<evidence type="ECO:0000313" key="1">
    <source>
        <dbReference type="EMBL" id="KAK7232759.1"/>
    </source>
</evidence>
<organism evidence="1 2">
    <name type="scientific">Aureococcus anophagefferens</name>
    <name type="common">Harmful bloom alga</name>
    <dbReference type="NCBI Taxonomy" id="44056"/>
    <lineage>
        <taxon>Eukaryota</taxon>
        <taxon>Sar</taxon>
        <taxon>Stramenopiles</taxon>
        <taxon>Ochrophyta</taxon>
        <taxon>Pelagophyceae</taxon>
        <taxon>Pelagomonadales</taxon>
        <taxon>Pelagomonadaceae</taxon>
        <taxon>Aureococcus</taxon>
    </lineage>
</organism>
<accession>A0ABR1FL09</accession>
<dbReference type="PANTHER" id="PTHR13271">
    <property type="entry name" value="UNCHARACTERIZED PUTATIVE METHYLTRANSFERASE"/>
    <property type="match status" value="1"/>
</dbReference>
<name>A0ABR1FL09_AURAN</name>
<dbReference type="InterPro" id="IPR001214">
    <property type="entry name" value="SET_dom"/>
</dbReference>
<dbReference type="Pfam" id="PF09273">
    <property type="entry name" value="Rubis-subs-bind"/>
    <property type="match status" value="1"/>
</dbReference>
<dbReference type="GO" id="GO:0016279">
    <property type="term" value="F:protein-lysine N-methyltransferase activity"/>
    <property type="evidence" value="ECO:0007669"/>
    <property type="project" value="InterPro"/>
</dbReference>
<evidence type="ECO:0000313" key="2">
    <source>
        <dbReference type="Proteomes" id="UP001363151"/>
    </source>
</evidence>
<dbReference type="GO" id="GO:0032259">
    <property type="term" value="P:methylation"/>
    <property type="evidence" value="ECO:0007669"/>
    <property type="project" value="UniProtKB-KW"/>
</dbReference>
<dbReference type="InterPro" id="IPR044431">
    <property type="entry name" value="SET_RBCMT"/>
</dbReference>
<dbReference type="SUPFAM" id="SSF81822">
    <property type="entry name" value="RuBisCo LSMT C-terminal, substrate-binding domain"/>
    <property type="match status" value="1"/>
</dbReference>
<dbReference type="EMBL" id="JBBJCI010000366">
    <property type="protein sequence ID" value="KAK7232759.1"/>
    <property type="molecule type" value="Genomic_DNA"/>
</dbReference>
<sequence length="516" mass="56659">MATSFAMRRATVAVLAALVQTCGGFAATHAPRPKTTLAASDDSWAVELQQAAGGAEEKEAASWLKGKNAGVDGGERARNDALMAWLTDNDVWVSELSGWNVPPHSMALATTTFDELEGEDSGRGLLARRAITQDAELIRLPVRLCMTKASALKARELRGSLNDDTNEYIAIALLLILERSKGSRSFWSEYIAILPTNEDVGATFTWPAEELAYLEGSPAASATASMMAKLRAEHAAVLEGNSALDPEIFTFEAWQWAFTNLFSRAIRLKASRAGELLAMVPYVDFINHSPFSSSYVDAREVPKAFPWEEKEDEVVLFADRAYKKFEQVFISYGPKSNADLLLLYGFALDRNPFNSVDLAVGASKDDALYDAKERFARGAGRDVSSAAFPLYADRFPDELVQFLRMACATEDHLGARPLDDPDNYVDILSLDNELAVLDTIRDACDAAVAAYPAKSGDDVPDAFLSRNQRMAKRLVNTEKRILLKTIAAVERKSNELLAAPSFAFERRQPDVLSNFK</sequence>
<dbReference type="Gene3D" id="3.90.1410.10">
    <property type="entry name" value="set domain protein methyltransferase, domain 1"/>
    <property type="match status" value="1"/>
</dbReference>
<comment type="caution">
    <text evidence="1">The sequence shown here is derived from an EMBL/GenBank/DDBJ whole genome shotgun (WGS) entry which is preliminary data.</text>
</comment>
<proteinExistence type="predicted"/>
<dbReference type="SUPFAM" id="SSF82199">
    <property type="entry name" value="SET domain"/>
    <property type="match status" value="1"/>
</dbReference>
<dbReference type="KEGG" id="aaf:AURANDRAFT_61181"/>
<dbReference type="InterPro" id="IPR036464">
    <property type="entry name" value="Rubisco_LSMT_subst-bd_sf"/>
</dbReference>
<dbReference type="InterPro" id="IPR015353">
    <property type="entry name" value="Rubisco_LSMT_subst-bd"/>
</dbReference>
<dbReference type="PROSITE" id="PS50280">
    <property type="entry name" value="SET"/>
    <property type="match status" value="1"/>
</dbReference>
<dbReference type="InterPro" id="IPR046341">
    <property type="entry name" value="SET_dom_sf"/>
</dbReference>
<dbReference type="Gene3D" id="3.90.1420.10">
    <property type="entry name" value="Rubisco LSMT, substrate-binding domain"/>
    <property type="match status" value="1"/>
</dbReference>
<protein>
    <submittedName>
        <fullName evidence="1">Protein-histidine N-methyltransferase</fullName>
    </submittedName>
</protein>
<dbReference type="Proteomes" id="UP001363151">
    <property type="component" value="Unassembled WGS sequence"/>
</dbReference>
<keyword evidence="2" id="KW-1185">Reference proteome</keyword>
<dbReference type="Pfam" id="PF00856">
    <property type="entry name" value="SET"/>
    <property type="match status" value="1"/>
</dbReference>
<reference evidence="1 2" key="1">
    <citation type="submission" date="2024-03" db="EMBL/GenBank/DDBJ databases">
        <title>Aureococcus anophagefferens CCMP1851 and Kratosvirus quantuckense: Draft genome of a second virus-susceptible host strain in the model system.</title>
        <authorList>
            <person name="Chase E."/>
            <person name="Truchon A.R."/>
            <person name="Schepens W."/>
            <person name="Wilhelm S.W."/>
        </authorList>
    </citation>
    <scope>NUCLEOTIDE SEQUENCE [LARGE SCALE GENOMIC DNA]</scope>
    <source>
        <strain evidence="1 2">CCMP1851</strain>
    </source>
</reference>
<dbReference type="CDD" id="cd19179">
    <property type="entry name" value="SET_RBCMT"/>
    <property type="match status" value="1"/>
</dbReference>